<dbReference type="Pfam" id="PF17200">
    <property type="entry name" value="sCache_2"/>
    <property type="match status" value="1"/>
</dbReference>
<reference evidence="16" key="1">
    <citation type="submission" date="2016-10" db="EMBL/GenBank/DDBJ databases">
        <authorList>
            <person name="de Groot N.N."/>
        </authorList>
    </citation>
    <scope>NUCLEOTIDE SEQUENCE</scope>
</reference>
<dbReference type="InterPro" id="IPR050398">
    <property type="entry name" value="HssS/ArlS-like"/>
</dbReference>
<organism evidence="16">
    <name type="scientific">hydrothermal vent metagenome</name>
    <dbReference type="NCBI Taxonomy" id="652676"/>
    <lineage>
        <taxon>unclassified sequences</taxon>
        <taxon>metagenomes</taxon>
        <taxon>ecological metagenomes</taxon>
    </lineage>
</organism>
<evidence type="ECO:0000256" key="4">
    <source>
        <dbReference type="ARBA" id="ARBA00022475"/>
    </source>
</evidence>
<evidence type="ECO:0000256" key="2">
    <source>
        <dbReference type="ARBA" id="ARBA00004651"/>
    </source>
</evidence>
<dbReference type="InterPro" id="IPR033480">
    <property type="entry name" value="sCache_2"/>
</dbReference>
<evidence type="ECO:0000256" key="1">
    <source>
        <dbReference type="ARBA" id="ARBA00000085"/>
    </source>
</evidence>
<keyword evidence="9 16" id="KW-0418">Kinase</keyword>
<evidence type="ECO:0000256" key="6">
    <source>
        <dbReference type="ARBA" id="ARBA00022679"/>
    </source>
</evidence>
<dbReference type="PROSITE" id="PS50109">
    <property type="entry name" value="HIS_KIN"/>
    <property type="match status" value="1"/>
</dbReference>
<keyword evidence="11 14" id="KW-1133">Transmembrane helix</keyword>
<evidence type="ECO:0000256" key="3">
    <source>
        <dbReference type="ARBA" id="ARBA00012438"/>
    </source>
</evidence>
<comment type="subcellular location">
    <subcellularLocation>
        <location evidence="2">Cell membrane</location>
        <topology evidence="2">Multi-pass membrane protein</topology>
    </subcellularLocation>
</comment>
<dbReference type="InterPro" id="IPR036097">
    <property type="entry name" value="HisK_dim/P_sf"/>
</dbReference>
<comment type="catalytic activity">
    <reaction evidence="1">
        <text>ATP + protein L-histidine = ADP + protein N-phospho-L-histidine.</text>
        <dbReference type="EC" id="2.7.13.3"/>
    </reaction>
</comment>
<keyword evidence="13 14" id="KW-0472">Membrane</keyword>
<evidence type="ECO:0000256" key="7">
    <source>
        <dbReference type="ARBA" id="ARBA00022692"/>
    </source>
</evidence>
<evidence type="ECO:0000256" key="9">
    <source>
        <dbReference type="ARBA" id="ARBA00022777"/>
    </source>
</evidence>
<dbReference type="InterPro" id="IPR003594">
    <property type="entry name" value="HATPase_dom"/>
</dbReference>
<dbReference type="PANTHER" id="PTHR45528">
    <property type="entry name" value="SENSOR HISTIDINE KINASE CPXA"/>
    <property type="match status" value="1"/>
</dbReference>
<feature type="transmembrane region" description="Helical" evidence="14">
    <location>
        <begin position="200"/>
        <end position="222"/>
    </location>
</feature>
<accession>A0A1W1EFD6</accession>
<dbReference type="GO" id="GO:0000155">
    <property type="term" value="F:phosphorelay sensor kinase activity"/>
    <property type="evidence" value="ECO:0007669"/>
    <property type="project" value="InterPro"/>
</dbReference>
<dbReference type="SUPFAM" id="SSF55874">
    <property type="entry name" value="ATPase domain of HSP90 chaperone/DNA topoisomerase II/histidine kinase"/>
    <property type="match status" value="1"/>
</dbReference>
<dbReference type="Gene3D" id="3.30.450.20">
    <property type="entry name" value="PAS domain"/>
    <property type="match status" value="1"/>
</dbReference>
<dbReference type="InterPro" id="IPR005467">
    <property type="entry name" value="His_kinase_dom"/>
</dbReference>
<dbReference type="Gene3D" id="3.30.565.10">
    <property type="entry name" value="Histidine kinase-like ATPase, C-terminal domain"/>
    <property type="match status" value="1"/>
</dbReference>
<dbReference type="SMART" id="SM01049">
    <property type="entry name" value="Cache_2"/>
    <property type="match status" value="1"/>
</dbReference>
<proteinExistence type="predicted"/>
<evidence type="ECO:0000256" key="11">
    <source>
        <dbReference type="ARBA" id="ARBA00022989"/>
    </source>
</evidence>
<dbReference type="SMART" id="SM00387">
    <property type="entry name" value="HATPase_c"/>
    <property type="match status" value="1"/>
</dbReference>
<evidence type="ECO:0000256" key="13">
    <source>
        <dbReference type="ARBA" id="ARBA00023136"/>
    </source>
</evidence>
<dbReference type="EMBL" id="FPKX01000059">
    <property type="protein sequence ID" value="SFZ98730.1"/>
    <property type="molecule type" value="Genomic_DNA"/>
</dbReference>
<gene>
    <name evidence="16" type="ORF">MNB_SV-5-393</name>
</gene>
<dbReference type="Pfam" id="PF02518">
    <property type="entry name" value="HATPase_c"/>
    <property type="match status" value="1"/>
</dbReference>
<evidence type="ECO:0000256" key="8">
    <source>
        <dbReference type="ARBA" id="ARBA00022741"/>
    </source>
</evidence>
<evidence type="ECO:0000259" key="15">
    <source>
        <dbReference type="PROSITE" id="PS50109"/>
    </source>
</evidence>
<dbReference type="SUPFAM" id="SSF47384">
    <property type="entry name" value="Homodimeric domain of signal transducing histidine kinase"/>
    <property type="match status" value="1"/>
</dbReference>
<keyword evidence="8" id="KW-0547">Nucleotide-binding</keyword>
<keyword evidence="4" id="KW-1003">Cell membrane</keyword>
<dbReference type="PANTHER" id="PTHR45528:SF1">
    <property type="entry name" value="SENSOR HISTIDINE KINASE CPXA"/>
    <property type="match status" value="1"/>
</dbReference>
<sequence>MLIVFMLVVMFTLLIVRDEYINFDKEIISVKSKYMEDQKEIISFDINRVMRYVEYKYKNRDKNRSTSDLQKEVLTTIEQLYGRKDGTGYIFIYDFKGKNLSDPLDFDNINRNLYDFKDPNGVYVIRDLINVSKEKDGGFVEYMWVKSASGTPMKKISYAKAFMPWGWMIGTGFYIDEVEAIISVHKAELKARLIKFMMEILSITAVMFTIGLVGLGIINYLISKEINTFKKFFKEAATTHTTIDENEIHINEFKKMVRYINEMVDTIHARKQNLKDINLSLEKRVEQKTKDLIEQNILLEKEKKFNISLIKSQDSFIKHSIHEINTPLAVIMMHIDIRKMKFGEDKYMSKIEAASKMISNIYEDLSYMVKKDRFTYEKQWIFFSKFLEERIDFFEDIAKGNRHNIVYDIDKDIKILFSDIELQRVVDNNLSNAIKYANKDSDIKVRLKRNRRQVILEFETFSKQIENTRKIFEPFHQEEDEHGGFGLGLEIVCSICKKENVLYEVTSAPEVTIFRYTFSNIL</sequence>
<evidence type="ECO:0000256" key="5">
    <source>
        <dbReference type="ARBA" id="ARBA00022553"/>
    </source>
</evidence>
<keyword evidence="5" id="KW-0597">Phosphoprotein</keyword>
<evidence type="ECO:0000256" key="12">
    <source>
        <dbReference type="ARBA" id="ARBA00023012"/>
    </source>
</evidence>
<dbReference type="GO" id="GO:0005886">
    <property type="term" value="C:plasma membrane"/>
    <property type="evidence" value="ECO:0007669"/>
    <property type="project" value="UniProtKB-SubCell"/>
</dbReference>
<feature type="domain" description="Histidine kinase" evidence="15">
    <location>
        <begin position="319"/>
        <end position="522"/>
    </location>
</feature>
<keyword evidence="10" id="KW-0067">ATP-binding</keyword>
<dbReference type="InterPro" id="IPR003661">
    <property type="entry name" value="HisK_dim/P_dom"/>
</dbReference>
<dbReference type="Gene3D" id="1.10.287.130">
    <property type="match status" value="1"/>
</dbReference>
<evidence type="ECO:0000256" key="10">
    <source>
        <dbReference type="ARBA" id="ARBA00022840"/>
    </source>
</evidence>
<keyword evidence="12" id="KW-0902">Two-component regulatory system</keyword>
<dbReference type="CDD" id="cd00082">
    <property type="entry name" value="HisKA"/>
    <property type="match status" value="1"/>
</dbReference>
<name>A0A1W1EFD6_9ZZZZ</name>
<dbReference type="EC" id="2.7.13.3" evidence="3"/>
<protein>
    <recommendedName>
        <fullName evidence="3">histidine kinase</fullName>
        <ecNumber evidence="3">2.7.13.3</ecNumber>
    </recommendedName>
</protein>
<dbReference type="AlphaFoldDB" id="A0A1W1EFD6"/>
<evidence type="ECO:0000313" key="16">
    <source>
        <dbReference type="EMBL" id="SFZ98730.1"/>
    </source>
</evidence>
<keyword evidence="7 14" id="KW-0812">Transmembrane</keyword>
<dbReference type="GO" id="GO:0005524">
    <property type="term" value="F:ATP binding"/>
    <property type="evidence" value="ECO:0007669"/>
    <property type="project" value="UniProtKB-KW"/>
</dbReference>
<evidence type="ECO:0000256" key="14">
    <source>
        <dbReference type="SAM" id="Phobius"/>
    </source>
</evidence>
<dbReference type="InterPro" id="IPR036890">
    <property type="entry name" value="HATPase_C_sf"/>
</dbReference>
<keyword evidence="6" id="KW-0808">Transferase</keyword>
<dbReference type="SMART" id="SM00388">
    <property type="entry name" value="HisKA"/>
    <property type="match status" value="1"/>
</dbReference>